<feature type="chain" id="PRO_5046440531" evidence="2">
    <location>
        <begin position="24"/>
        <end position="1381"/>
    </location>
</feature>
<feature type="region of interest" description="Disordered" evidence="1">
    <location>
        <begin position="31"/>
        <end position="111"/>
    </location>
</feature>
<dbReference type="EMBL" id="JBHUFV010000038">
    <property type="protein sequence ID" value="MFD1935014.1"/>
    <property type="molecule type" value="Genomic_DNA"/>
</dbReference>
<protein>
    <submittedName>
        <fullName evidence="3">Uncharacterized protein</fullName>
    </submittedName>
</protein>
<name>A0ABW4T196_9ACTN</name>
<evidence type="ECO:0000313" key="4">
    <source>
        <dbReference type="Proteomes" id="UP001597368"/>
    </source>
</evidence>
<dbReference type="Proteomes" id="UP001597368">
    <property type="component" value="Unassembled WGS sequence"/>
</dbReference>
<feature type="compositionally biased region" description="Low complexity" evidence="1">
    <location>
        <begin position="71"/>
        <end position="92"/>
    </location>
</feature>
<evidence type="ECO:0000256" key="1">
    <source>
        <dbReference type="SAM" id="MobiDB-lite"/>
    </source>
</evidence>
<feature type="region of interest" description="Disordered" evidence="1">
    <location>
        <begin position="713"/>
        <end position="752"/>
    </location>
</feature>
<dbReference type="RefSeq" id="WP_379575128.1">
    <property type="nucleotide sequence ID" value="NZ_JBHUFV010000038.1"/>
</dbReference>
<comment type="caution">
    <text evidence="3">The sequence shown here is derived from an EMBL/GenBank/DDBJ whole genome shotgun (WGS) entry which is preliminary data.</text>
</comment>
<evidence type="ECO:0000256" key="2">
    <source>
        <dbReference type="SAM" id="SignalP"/>
    </source>
</evidence>
<proteinExistence type="predicted"/>
<keyword evidence="4" id="KW-1185">Reference proteome</keyword>
<organism evidence="3 4">
    <name type="scientific">Nonomuraea mangrovi</name>
    <dbReference type="NCBI Taxonomy" id="2316207"/>
    <lineage>
        <taxon>Bacteria</taxon>
        <taxon>Bacillati</taxon>
        <taxon>Actinomycetota</taxon>
        <taxon>Actinomycetes</taxon>
        <taxon>Streptosporangiales</taxon>
        <taxon>Streptosporangiaceae</taxon>
        <taxon>Nonomuraea</taxon>
    </lineage>
</organism>
<reference evidence="4" key="1">
    <citation type="journal article" date="2019" name="Int. J. Syst. Evol. Microbiol.">
        <title>The Global Catalogue of Microorganisms (GCM) 10K type strain sequencing project: providing services to taxonomists for standard genome sequencing and annotation.</title>
        <authorList>
            <consortium name="The Broad Institute Genomics Platform"/>
            <consortium name="The Broad Institute Genome Sequencing Center for Infectious Disease"/>
            <person name="Wu L."/>
            <person name="Ma J."/>
        </authorList>
    </citation>
    <scope>NUCLEOTIDE SEQUENCE [LARGE SCALE GENOMIC DNA]</scope>
    <source>
        <strain evidence="4">ICMP 6774ER</strain>
    </source>
</reference>
<evidence type="ECO:0000313" key="3">
    <source>
        <dbReference type="EMBL" id="MFD1935014.1"/>
    </source>
</evidence>
<gene>
    <name evidence="3" type="ORF">ACFSKW_26425</name>
</gene>
<feature type="compositionally biased region" description="Gly residues" evidence="1">
    <location>
        <begin position="39"/>
        <end position="56"/>
    </location>
</feature>
<sequence>MPRLSCVLLVCALVAGVPTAAHAVPMAGRTPGTAVQAGPGSGVAGGGQGRGSGGSGLAVSGPEGGKPTIEPVARVRVPAAAQAAMARRPSPATEAGAGRPDGPGKPAVTVPAGPALVDKVVAEAEKRMAGPSPSSELVLPDAEEGGLSLLPAKKGLKLPFPVTPDLPVVRDGVPLMTFKLCAAGADLPAACSSARPVGTPVQADVTGDGMPDLLATLVPQKAEGDSVGIGFGVVQLGGPVKAQVWAEYAVASDKVVKVGFDGYRRGSTLAGRDWGSFTVDLSALAKGRIDVRATVRRSAPGSSAATIAGLEGKALLSLRQTPATERFSAHARIDGDTSALTATASANAELDALVVAQRRRFTQVTVDKMGAELTAELTRPGDVHFTSSSPIARAGFHDYVFRDGKLSRAAGLSITRLPREFRATARAQGLSVSSGSPRAKAADLSFYDATRDQTVVSARLTGLPAKIAVEHDAAANTIVHTASSALGGLTLLLQRGQGAIASPPGNHVTMIKDGARLGVSGRLTGVAGFEVRYGATPRVKLALDAGGGPFTGAADIDGTHLARLEISNTPAKVSADLDPEARTAAYTANGTIERLRASYANPKTGLSVDGSVRGVRGSVKASWALGPRTTVDVTTPVRLGRIDLHAAAAQGVVRASVKGVRGHLTAVADTEGRRLGWTADAPVSSVVAWARAGELRAAFTATGVPARWEATWSAPGTATAPSTPPGTATAPSTSPGTATAPSTPPGTAGQAGAAVGGVRFRGLSGPIGSATIAVANHEGATAPAGPHLAAHYDAATGRFDAGVRLDGLRKADLTQNETGTGFTADVQAARRPIAVDADLRTATGDGFGARAVLGPAPGRVAVSSANGRLTYDASDVNLTGQVWLGNATAVPDAPRVKGGVSLVDGGTPARPGVRAFVDLKGLPGKVDVDLAGKTFTFSGFRPAGRRLALYLDSRVLAPVPIRASATLTGLPSAITSMTVGPFGVQGQSVTAAYKIEPAATLGTLDVRAETGEGRLRGRVVVDPVPAAVSVTGVYGGRTRIRVHNSARVERLEAAVTSGEATGLLRFTDVPSVFGVDADSTASALRLPNLTYKANAGTLDGLLAVQAGLIEKVYQPPQGRVLDTFLEVGDLGADTTARLNPDLSVDLVSKPAPTRLLRARTGLDLQPVAAQRVSSRKDVPYAGGFLAYRLDGQFGLGPSRIDDVTIAVHKMSWLRIRPGKVPFGASAPPAVGFVSPGFEGGYDRLDLRASGVDLRPDVRLDVKVTRSVGADVFDQRVRMGRTTSLRLRRYDQRMRPISSKQAVKAGSVPLACVTVGTKPGVVPARRGNALTLRGADGPQMVSLLDPGGQAPGYAIDLLTHFMSPFPGAEWKVSSVEAGRCDQ</sequence>
<accession>A0ABW4T196</accession>
<feature type="signal peptide" evidence="2">
    <location>
        <begin position="1"/>
        <end position="23"/>
    </location>
</feature>
<keyword evidence="2" id="KW-0732">Signal</keyword>